<protein>
    <recommendedName>
        <fullName evidence="3">Preprotein translocase subunit TatA</fullName>
    </recommendedName>
</protein>
<accession>A0AAU2H3R9</accession>
<dbReference type="EMBL" id="CP108253">
    <property type="protein sequence ID" value="WTU42801.1"/>
    <property type="molecule type" value="Genomic_DNA"/>
</dbReference>
<evidence type="ECO:0000256" key="1">
    <source>
        <dbReference type="SAM" id="MobiDB-lite"/>
    </source>
</evidence>
<dbReference type="PROSITE" id="PS51257">
    <property type="entry name" value="PROKAR_LIPOPROTEIN"/>
    <property type="match status" value="1"/>
</dbReference>
<feature type="compositionally biased region" description="Basic and acidic residues" evidence="1">
    <location>
        <begin position="76"/>
        <end position="87"/>
    </location>
</feature>
<organism evidence="2">
    <name type="scientific">Streptomyces sp. NBC_00060</name>
    <dbReference type="NCBI Taxonomy" id="2975636"/>
    <lineage>
        <taxon>Bacteria</taxon>
        <taxon>Bacillati</taxon>
        <taxon>Actinomycetota</taxon>
        <taxon>Actinomycetes</taxon>
        <taxon>Kitasatosporales</taxon>
        <taxon>Streptomycetaceae</taxon>
        <taxon>Streptomyces</taxon>
    </lineage>
</organism>
<name>A0AAU2H3R9_9ACTN</name>
<feature type="compositionally biased region" description="Polar residues" evidence="1">
    <location>
        <begin position="62"/>
        <end position="75"/>
    </location>
</feature>
<feature type="region of interest" description="Disordered" evidence="1">
    <location>
        <begin position="46"/>
        <end position="87"/>
    </location>
</feature>
<evidence type="ECO:0000313" key="2">
    <source>
        <dbReference type="EMBL" id="WTU42801.1"/>
    </source>
</evidence>
<proteinExistence type="predicted"/>
<evidence type="ECO:0008006" key="3">
    <source>
        <dbReference type="Google" id="ProtNLM"/>
    </source>
</evidence>
<gene>
    <name evidence="2" type="ORF">OHV25_26095</name>
</gene>
<dbReference type="AlphaFoldDB" id="A0AAU2H3R9"/>
<reference evidence="2" key="1">
    <citation type="submission" date="2022-10" db="EMBL/GenBank/DDBJ databases">
        <title>The complete genomes of actinobacterial strains from the NBC collection.</title>
        <authorList>
            <person name="Joergensen T.S."/>
            <person name="Alvarez Arevalo M."/>
            <person name="Sterndorff E.B."/>
            <person name="Faurdal D."/>
            <person name="Vuksanovic O."/>
            <person name="Mourched A.-S."/>
            <person name="Charusanti P."/>
            <person name="Shaw S."/>
            <person name="Blin K."/>
            <person name="Weber T."/>
        </authorList>
    </citation>
    <scope>NUCLEOTIDE SEQUENCE</scope>
    <source>
        <strain evidence="2">NBC_00060</strain>
    </source>
</reference>
<sequence length="87" mass="9523">MKWDEVTLVILAAFGCVTLLLTQISEVLSRLPQIIRAWRQLRHELSGGTEPGFRDHPAGVTNPDTPSVDPSSRARTTGEPEAGRDEA</sequence>